<dbReference type="GO" id="GO:0005536">
    <property type="term" value="F:D-glucose binding"/>
    <property type="evidence" value="ECO:0007669"/>
    <property type="project" value="InterPro"/>
</dbReference>
<dbReference type="Proteomes" id="UP000268908">
    <property type="component" value="Unassembled WGS sequence"/>
</dbReference>
<evidence type="ECO:0000256" key="4">
    <source>
        <dbReference type="RuleBase" id="RU004046"/>
    </source>
</evidence>
<comment type="caution">
    <text evidence="5">The sequence shown here is derived from an EMBL/GenBank/DDBJ whole genome shotgun (WGS) entry which is preliminary data.</text>
</comment>
<reference evidence="5 6" key="1">
    <citation type="submission" date="2018-10" db="EMBL/GenBank/DDBJ databases">
        <title>Genomic Encyclopedia of Type Strains, Phase IV (KMG-IV): sequencing the most valuable type-strain genomes for metagenomic binning, comparative biology and taxonomic classification.</title>
        <authorList>
            <person name="Goeker M."/>
        </authorList>
    </citation>
    <scope>NUCLEOTIDE SEQUENCE [LARGE SCALE GENOMIC DNA]</scope>
    <source>
        <strain evidence="5 6">DSM 26916</strain>
    </source>
</reference>
<dbReference type="OrthoDB" id="257751at2"/>
<dbReference type="RefSeq" id="WP_121239786.1">
    <property type="nucleotide sequence ID" value="NZ_BHVV01000001.1"/>
</dbReference>
<dbReference type="EMBL" id="RCCI01000004">
    <property type="protein sequence ID" value="RLJ67827.1"/>
    <property type="molecule type" value="Genomic_DNA"/>
</dbReference>
<dbReference type="NCBIfam" id="TIGR00749">
    <property type="entry name" value="glk"/>
    <property type="match status" value="1"/>
</dbReference>
<dbReference type="PANTHER" id="PTHR47690:SF1">
    <property type="entry name" value="GLUCOKINASE"/>
    <property type="match status" value="1"/>
</dbReference>
<keyword evidence="3" id="KW-0324">Glycolysis</keyword>
<comment type="subcellular location">
    <subcellularLocation>
        <location evidence="3">Cytoplasm</location>
    </subcellularLocation>
</comment>
<evidence type="ECO:0000256" key="2">
    <source>
        <dbReference type="ARBA" id="ARBA00022777"/>
    </source>
</evidence>
<organism evidence="5 6">
    <name type="scientific">Sulfurisoma sediminicola</name>
    <dbReference type="NCBI Taxonomy" id="1381557"/>
    <lineage>
        <taxon>Bacteria</taxon>
        <taxon>Pseudomonadati</taxon>
        <taxon>Pseudomonadota</taxon>
        <taxon>Betaproteobacteria</taxon>
        <taxon>Nitrosomonadales</taxon>
        <taxon>Sterolibacteriaceae</taxon>
        <taxon>Sulfurisoma</taxon>
    </lineage>
</organism>
<dbReference type="InterPro" id="IPR050201">
    <property type="entry name" value="Bacterial_glucokinase"/>
</dbReference>
<comment type="catalytic activity">
    <reaction evidence="3">
        <text>D-glucose + ATP = D-glucose 6-phosphate + ADP + H(+)</text>
        <dbReference type="Rhea" id="RHEA:17825"/>
        <dbReference type="ChEBI" id="CHEBI:4167"/>
        <dbReference type="ChEBI" id="CHEBI:15378"/>
        <dbReference type="ChEBI" id="CHEBI:30616"/>
        <dbReference type="ChEBI" id="CHEBI:61548"/>
        <dbReference type="ChEBI" id="CHEBI:456216"/>
        <dbReference type="EC" id="2.7.1.2"/>
    </reaction>
</comment>
<dbReference type="InterPro" id="IPR003836">
    <property type="entry name" value="Glucokinase"/>
</dbReference>
<name>A0A497XKB3_9PROT</name>
<comment type="similarity">
    <text evidence="3 4">Belongs to the bacterial glucokinase family.</text>
</comment>
<evidence type="ECO:0000313" key="5">
    <source>
        <dbReference type="EMBL" id="RLJ67827.1"/>
    </source>
</evidence>
<dbReference type="AlphaFoldDB" id="A0A497XKB3"/>
<dbReference type="EC" id="2.7.1.2" evidence="3"/>
<dbReference type="SUPFAM" id="SSF53067">
    <property type="entry name" value="Actin-like ATPase domain"/>
    <property type="match status" value="1"/>
</dbReference>
<keyword evidence="3" id="KW-0067">ATP-binding</keyword>
<dbReference type="PANTHER" id="PTHR47690">
    <property type="entry name" value="GLUCOKINASE"/>
    <property type="match status" value="1"/>
</dbReference>
<keyword evidence="2 3" id="KW-0418">Kinase</keyword>
<dbReference type="Gene3D" id="3.30.420.40">
    <property type="match status" value="1"/>
</dbReference>
<keyword evidence="3" id="KW-0547">Nucleotide-binding</keyword>
<proteinExistence type="inferred from homology"/>
<sequence>MKLAGDIGGTKVLLALVDDSGTIVAERRLASADFSTFDALLGEFRRGNAAALDGGCLAVAGPVADDGRSATITNLPWIIDAAALEREFAIAAGSLRLVNDFAGAAMGVAVVGPDDLVTIQAGEPDPAGVKLVVGAGTGLGMAVLLRSNNGWRVLPSEGGHVGFAPADATQARIWSALTEQHGRVTCERVISGPGLAAIHQVLAGEQLEPAGISERALAGDAAARQSVDVFLAAYGAFAGDMAMAVMARGGVYLAGGIAARILPLLQSGNFLAAFNAKAEHAALVERMAVHVVTDPRLGLRGAAQLALQ</sequence>
<evidence type="ECO:0000256" key="1">
    <source>
        <dbReference type="ARBA" id="ARBA00022679"/>
    </source>
</evidence>
<accession>A0A497XKB3</accession>
<dbReference type="GO" id="GO:0004340">
    <property type="term" value="F:glucokinase activity"/>
    <property type="evidence" value="ECO:0007669"/>
    <property type="project" value="UniProtKB-UniRule"/>
</dbReference>
<evidence type="ECO:0000313" key="6">
    <source>
        <dbReference type="Proteomes" id="UP000268908"/>
    </source>
</evidence>
<keyword evidence="6" id="KW-1185">Reference proteome</keyword>
<dbReference type="CDD" id="cd24008">
    <property type="entry name" value="ASKHA_NBD_GLK"/>
    <property type="match status" value="1"/>
</dbReference>
<protein>
    <recommendedName>
        <fullName evidence="3">Glucokinase</fullName>
        <ecNumber evidence="3">2.7.1.2</ecNumber>
    </recommendedName>
    <alternativeName>
        <fullName evidence="3">Glucose kinase</fullName>
    </alternativeName>
</protein>
<dbReference type="Gene3D" id="3.40.367.20">
    <property type="match status" value="1"/>
</dbReference>
<keyword evidence="3" id="KW-0963">Cytoplasm</keyword>
<keyword evidence="1 3" id="KW-0808">Transferase</keyword>
<dbReference type="InterPro" id="IPR043129">
    <property type="entry name" value="ATPase_NBD"/>
</dbReference>
<dbReference type="Pfam" id="PF02685">
    <property type="entry name" value="Glucokinase"/>
    <property type="match status" value="1"/>
</dbReference>
<dbReference type="GO" id="GO:0005524">
    <property type="term" value="F:ATP binding"/>
    <property type="evidence" value="ECO:0007669"/>
    <property type="project" value="UniProtKB-UniRule"/>
</dbReference>
<evidence type="ECO:0000256" key="3">
    <source>
        <dbReference type="HAMAP-Rule" id="MF_00524"/>
    </source>
</evidence>
<dbReference type="HAMAP" id="MF_00524">
    <property type="entry name" value="Glucokinase"/>
    <property type="match status" value="1"/>
</dbReference>
<dbReference type="GO" id="GO:0005829">
    <property type="term" value="C:cytosol"/>
    <property type="evidence" value="ECO:0007669"/>
    <property type="project" value="TreeGrafter"/>
</dbReference>
<dbReference type="GO" id="GO:0006096">
    <property type="term" value="P:glycolytic process"/>
    <property type="evidence" value="ECO:0007669"/>
    <property type="project" value="UniProtKB-UniRule"/>
</dbReference>
<feature type="binding site" evidence="3">
    <location>
        <begin position="5"/>
        <end position="10"/>
    </location>
    <ligand>
        <name>ATP</name>
        <dbReference type="ChEBI" id="CHEBI:30616"/>
    </ligand>
</feature>
<gene>
    <name evidence="3" type="primary">glk</name>
    <name evidence="5" type="ORF">DFR35_0377</name>
</gene>